<reference evidence="1 2" key="1">
    <citation type="submission" date="2013-09" db="EMBL/GenBank/DDBJ databases">
        <title>Biodegradation of hydrocarbons in the deep terrestrial subsurface : characterization of a microbial consortium composed of two Desulfotomaculum species originating from a deep geological formation.</title>
        <authorList>
            <person name="Aullo T."/>
            <person name="Berlendis S."/>
            <person name="Lascourreges J.-F."/>
            <person name="Dessort D."/>
            <person name="Saint-Laurent S."/>
            <person name="Schraauwers B."/>
            <person name="Mas J."/>
            <person name="Magot M."/>
            <person name="Ranchou-Peyruse A."/>
        </authorList>
    </citation>
    <scope>NUCLEOTIDE SEQUENCE [LARGE SCALE GENOMIC DNA]</scope>
    <source>
        <strain evidence="1 2">Bs107</strain>
    </source>
</reference>
<accession>A0A2C6MH88</accession>
<dbReference type="AlphaFoldDB" id="A0A2C6MH88"/>
<gene>
    <name evidence="1" type="ORF">P378_05255</name>
</gene>
<dbReference type="EMBL" id="AWQQ01000034">
    <property type="protein sequence ID" value="PHJ39115.1"/>
    <property type="molecule type" value="Genomic_DNA"/>
</dbReference>
<sequence>MPVVRARCRRGVGSGRGQGALDLIPLGAMLGSLAKDSRTKLINSCLVRCFKKVFMI</sequence>
<name>A0A2C6MH88_9FIRM</name>
<evidence type="ECO:0000313" key="2">
    <source>
        <dbReference type="Proteomes" id="UP000222564"/>
    </source>
</evidence>
<evidence type="ECO:0000313" key="1">
    <source>
        <dbReference type="EMBL" id="PHJ39115.1"/>
    </source>
</evidence>
<dbReference type="Proteomes" id="UP000222564">
    <property type="component" value="Unassembled WGS sequence"/>
</dbReference>
<protein>
    <submittedName>
        <fullName evidence="1">Uncharacterized protein</fullName>
    </submittedName>
</protein>
<organism evidence="1 2">
    <name type="scientific">Desulforamulus profundi</name>
    <dbReference type="NCBI Taxonomy" id="1383067"/>
    <lineage>
        <taxon>Bacteria</taxon>
        <taxon>Bacillati</taxon>
        <taxon>Bacillota</taxon>
        <taxon>Clostridia</taxon>
        <taxon>Eubacteriales</taxon>
        <taxon>Peptococcaceae</taxon>
        <taxon>Desulforamulus</taxon>
    </lineage>
</organism>
<keyword evidence="2" id="KW-1185">Reference proteome</keyword>
<proteinExistence type="predicted"/>
<comment type="caution">
    <text evidence="1">The sequence shown here is derived from an EMBL/GenBank/DDBJ whole genome shotgun (WGS) entry which is preliminary data.</text>
</comment>